<dbReference type="PANTHER" id="PTHR35692">
    <property type="entry name" value="F26F24.11"/>
    <property type="match status" value="1"/>
</dbReference>
<dbReference type="AlphaFoldDB" id="A0A7J7BVS2"/>
<proteinExistence type="predicted"/>
<dbReference type="PANTHER" id="PTHR35692:SF1">
    <property type="entry name" value="F26F24.11"/>
    <property type="match status" value="1"/>
</dbReference>
<accession>A0A7J7BVS2</accession>
<comment type="caution">
    <text evidence="2">The sequence shown here is derived from an EMBL/GenBank/DDBJ whole genome shotgun (WGS) entry which is preliminary data.</text>
</comment>
<name>A0A7J7BVS2_TRIWF</name>
<evidence type="ECO:0000313" key="3">
    <source>
        <dbReference type="Proteomes" id="UP000593562"/>
    </source>
</evidence>
<feature type="region of interest" description="Disordered" evidence="1">
    <location>
        <begin position="59"/>
        <end position="236"/>
    </location>
</feature>
<evidence type="ECO:0000256" key="1">
    <source>
        <dbReference type="SAM" id="MobiDB-lite"/>
    </source>
</evidence>
<feature type="compositionally biased region" description="Low complexity" evidence="1">
    <location>
        <begin position="194"/>
        <end position="207"/>
    </location>
</feature>
<feature type="compositionally biased region" description="Basic and acidic residues" evidence="1">
    <location>
        <begin position="132"/>
        <end position="142"/>
    </location>
</feature>
<keyword evidence="3" id="KW-1185">Reference proteome</keyword>
<feature type="compositionally biased region" description="Polar residues" evidence="1">
    <location>
        <begin position="168"/>
        <end position="178"/>
    </location>
</feature>
<dbReference type="FunCoup" id="A0A7J7BVS2">
    <property type="interactions" value="195"/>
</dbReference>
<dbReference type="Proteomes" id="UP000593562">
    <property type="component" value="Unassembled WGS sequence"/>
</dbReference>
<protein>
    <submittedName>
        <fullName evidence="2">Uncharacterized protein</fullName>
    </submittedName>
</protein>
<dbReference type="InParanoid" id="A0A7J7BVS2"/>
<reference evidence="2 3" key="1">
    <citation type="journal article" date="2020" name="Nat. Commun.">
        <title>Genome of Tripterygium wilfordii and identification of cytochrome P450 involved in triptolide biosynthesis.</title>
        <authorList>
            <person name="Tu L."/>
            <person name="Su P."/>
            <person name="Zhang Z."/>
            <person name="Gao L."/>
            <person name="Wang J."/>
            <person name="Hu T."/>
            <person name="Zhou J."/>
            <person name="Zhang Y."/>
            <person name="Zhao Y."/>
            <person name="Liu Y."/>
            <person name="Song Y."/>
            <person name="Tong Y."/>
            <person name="Lu Y."/>
            <person name="Yang J."/>
            <person name="Xu C."/>
            <person name="Jia M."/>
            <person name="Peters R.J."/>
            <person name="Huang L."/>
            <person name="Gao W."/>
        </authorList>
    </citation>
    <scope>NUCLEOTIDE SEQUENCE [LARGE SCALE GENOMIC DNA]</scope>
    <source>
        <strain evidence="3">cv. XIE 37</strain>
        <tissue evidence="2">Leaf</tissue>
    </source>
</reference>
<sequence>MADSGFLSDIDESAVEELISQAQELCVLEQVSAINCSGFNDSDLPSELENRFRKLKSFPLTKSGYGSTGNSRCDKALYGSKSDLSKSEVKGEADGDGAVFGEQSGRFSGSKKKPDWNLGSERGSSPSNSEIGDEKLSGEKKNPNGKKGLQKKLSKPRSISSSSDSSSNDLTENAIFSPSKQTPHEKKKTKPKLKSGSLSSPAGSPNSWRDSPSPPRKTGCFWCSPKKVSRQKSRESKALDMDLDWGKNDDLLSDLTTFSVKEQQKILKMAMKEQQKISRESEKIVKWAKQASARMSFHDIEDELSDDEITRRV</sequence>
<feature type="compositionally biased region" description="Basic and acidic residues" evidence="1">
    <location>
        <begin position="83"/>
        <end position="93"/>
    </location>
</feature>
<dbReference type="EMBL" id="JAAARO010000023">
    <property type="protein sequence ID" value="KAF5725785.1"/>
    <property type="molecule type" value="Genomic_DNA"/>
</dbReference>
<gene>
    <name evidence="2" type="ORF">HS088_TW23G00514</name>
</gene>
<feature type="compositionally biased region" description="Low complexity" evidence="1">
    <location>
        <begin position="158"/>
        <end position="167"/>
    </location>
</feature>
<evidence type="ECO:0000313" key="2">
    <source>
        <dbReference type="EMBL" id="KAF5725785.1"/>
    </source>
</evidence>
<organism evidence="2 3">
    <name type="scientific">Tripterygium wilfordii</name>
    <name type="common">Thunder God vine</name>
    <dbReference type="NCBI Taxonomy" id="458696"/>
    <lineage>
        <taxon>Eukaryota</taxon>
        <taxon>Viridiplantae</taxon>
        <taxon>Streptophyta</taxon>
        <taxon>Embryophyta</taxon>
        <taxon>Tracheophyta</taxon>
        <taxon>Spermatophyta</taxon>
        <taxon>Magnoliopsida</taxon>
        <taxon>eudicotyledons</taxon>
        <taxon>Gunneridae</taxon>
        <taxon>Pentapetalae</taxon>
        <taxon>rosids</taxon>
        <taxon>fabids</taxon>
        <taxon>Celastrales</taxon>
        <taxon>Celastraceae</taxon>
        <taxon>Tripterygium</taxon>
    </lineage>
</organism>